<evidence type="ECO:0000313" key="2">
    <source>
        <dbReference type="Proteomes" id="UP000030645"/>
    </source>
</evidence>
<evidence type="ECO:0000313" key="1">
    <source>
        <dbReference type="EMBL" id="EXB42926.1"/>
    </source>
</evidence>
<accession>W9QXM5</accession>
<organism evidence="1 2">
    <name type="scientific">Morus notabilis</name>
    <dbReference type="NCBI Taxonomy" id="981085"/>
    <lineage>
        <taxon>Eukaryota</taxon>
        <taxon>Viridiplantae</taxon>
        <taxon>Streptophyta</taxon>
        <taxon>Embryophyta</taxon>
        <taxon>Tracheophyta</taxon>
        <taxon>Spermatophyta</taxon>
        <taxon>Magnoliopsida</taxon>
        <taxon>eudicotyledons</taxon>
        <taxon>Gunneridae</taxon>
        <taxon>Pentapetalae</taxon>
        <taxon>rosids</taxon>
        <taxon>fabids</taxon>
        <taxon>Rosales</taxon>
        <taxon>Moraceae</taxon>
        <taxon>Moreae</taxon>
        <taxon>Morus</taxon>
    </lineage>
</organism>
<protein>
    <submittedName>
        <fullName evidence="1">Uncharacterized protein</fullName>
    </submittedName>
</protein>
<proteinExistence type="predicted"/>
<reference evidence="2" key="1">
    <citation type="submission" date="2013-01" db="EMBL/GenBank/DDBJ databases">
        <title>Draft Genome Sequence of a Mulberry Tree, Morus notabilis C.K. Schneid.</title>
        <authorList>
            <person name="He N."/>
            <person name="Zhao S."/>
        </authorList>
    </citation>
    <scope>NUCLEOTIDE SEQUENCE</scope>
</reference>
<name>W9QXM5_9ROSA</name>
<sequence length="64" mass="7282">MGETTARKLPFRGHQVPTTIQFISQRQQEKPPFYARDWPRASTNLVHRALTFLFTSAKSASGGY</sequence>
<gene>
    <name evidence="1" type="ORF">L484_013948</name>
</gene>
<dbReference type="AlphaFoldDB" id="W9QXM5"/>
<dbReference type="EMBL" id="KE343829">
    <property type="protein sequence ID" value="EXB42926.1"/>
    <property type="molecule type" value="Genomic_DNA"/>
</dbReference>
<keyword evidence="2" id="KW-1185">Reference proteome</keyword>
<dbReference type="Proteomes" id="UP000030645">
    <property type="component" value="Unassembled WGS sequence"/>
</dbReference>